<sequence>MRQIFEIKKNYSQIDQGSIITGCIAEDYPECEAWGCVITPRCDLAHEGKVSTIHYLPIINIDDWVRNEARNVLKRRWIEGLHKYLNNKLKEVGVNDGFLDTGLSDDDILKVAKTLIKKEKAYQEFEEKYFLYRLQTEENFKKSLLDNQQKGILKTLIKDLVKGNVHSFYFIESWNNSDKYPYKVILLRDVRRIRYDIAMKIAKGLFEEEMLQEEIKFNDLSLSKNKDNLFYINSQIKSPFIEHILQSFSYNFCRVGVEDLDTDNIIDNLVDKSLEILTS</sequence>
<protein>
    <submittedName>
        <fullName evidence="1">Uncharacterized protein</fullName>
    </submittedName>
</protein>
<reference evidence="1" key="1">
    <citation type="submission" date="2022-10" db="EMBL/GenBank/DDBJ databases">
        <title>Human gut microbiome strain richness.</title>
        <authorList>
            <person name="Chen-Liaw A."/>
        </authorList>
    </citation>
    <scope>NUCLEOTIDE SEQUENCE</scope>
    <source>
        <strain evidence="1">1001283st1_A3_1001283B150304_161114</strain>
    </source>
</reference>
<accession>A0AAP3WIE0</accession>
<evidence type="ECO:0000313" key="2">
    <source>
        <dbReference type="Proteomes" id="UP001217776"/>
    </source>
</evidence>
<evidence type="ECO:0000313" key="1">
    <source>
        <dbReference type="EMBL" id="MDC2238490.1"/>
    </source>
</evidence>
<name>A0AAP3WIE0_BACT4</name>
<gene>
    <name evidence="1" type="ORF">PO127_22355</name>
</gene>
<dbReference type="Proteomes" id="UP001217776">
    <property type="component" value="Unassembled WGS sequence"/>
</dbReference>
<dbReference type="EMBL" id="JAQNVG010000051">
    <property type="protein sequence ID" value="MDC2238490.1"/>
    <property type="molecule type" value="Genomic_DNA"/>
</dbReference>
<dbReference type="AlphaFoldDB" id="A0AAP3WIE0"/>
<organism evidence="1 2">
    <name type="scientific">Bacteroides thetaiotaomicron</name>
    <dbReference type="NCBI Taxonomy" id="818"/>
    <lineage>
        <taxon>Bacteria</taxon>
        <taxon>Pseudomonadati</taxon>
        <taxon>Bacteroidota</taxon>
        <taxon>Bacteroidia</taxon>
        <taxon>Bacteroidales</taxon>
        <taxon>Bacteroidaceae</taxon>
        <taxon>Bacteroides</taxon>
    </lineage>
</organism>
<proteinExistence type="predicted"/>
<comment type="caution">
    <text evidence="1">The sequence shown here is derived from an EMBL/GenBank/DDBJ whole genome shotgun (WGS) entry which is preliminary data.</text>
</comment>
<dbReference type="RefSeq" id="WP_032841213.1">
    <property type="nucleotide sequence ID" value="NZ_BAABXH010000002.1"/>
</dbReference>